<comment type="caution">
    <text evidence="1">The sequence shown here is derived from an EMBL/GenBank/DDBJ whole genome shotgun (WGS) entry which is preliminary data.</text>
</comment>
<keyword evidence="2" id="KW-1185">Reference proteome</keyword>
<sequence>MIDSDFSSSANDSTNNHTNAHKRSFVDAPSAEPSRDSSSKKSRTSLGNQVGIVVELKHFEVPLVSAIDGSCSGCESIHLRVDQPYTIGRSARHCEFVFHERRVSKQHCQILFDGSRQKLYILDGVLSVNDSTRFIVRQFRNRLMTFHGNDIEVPKGVRFQASSNGVFVNGVKIRKGMAVELSDGNKVLLVCGHENGSCNIQNRVGFVIRRIVSVGNGFGRRDNDAIEGMHKLDAMTFSRHSQGLPLIRKRNKRVFATRENGLYRSSASFKTKYEGLIGRASFLLDWCREILLSDDPVPCILDAISDIGCKYTLATSLNNFSGTNSGNAVRLLVNSEEQSQYIKTVLGLELPLQANLSVDMQMDNKSTGIVRSTSAKLDGTEIMSLVANSYHHQHLCQEGNVEVAPENDIFVKNPNSNFSNSVCKDNHPLGGNEQEKHVGIFYSSPGKNFFLNRLEFANYGSSVLDNAISLPELLYPVQSITRMFIATFTSEIKWFLSYCKIPCHLAVTIACHNTERCWSSRTHERIDVPYPDYPNLVVVYPPFPETIAFSNNRKKRGIACHHPKLLVFQREDSIRVVITSANLVEKQWNNVTNTIWWQDFPRVSSADYASLFPKNLDGDMNLDSECDFAAHLSGFMASLLIDMPDQAHWIVDLTKYDFRGATGHLIASVPGIHCYRSFAMSESLNSSTFLGSVAASVVGLSHLFHAAADSNGTRLKRLATFLGKSCGAHGRLEIVLRRNPDVPTDSNAVSILVPSPNGTSEGDYVQLGFLPRNVAKWVSPLWDVGFFKFSGYVCPKEALAAALGENCKKVQLVLYVSRGQHFQDISKMMQPEHMVAICSLIASTQRCYGVWRLQEVLNRYKWPETLQSDIIYSSSSIGSSVNPQFLAAFSAAVGMKSLQCFDSEESDPEWGYWNANEELKNPSIKIVFPTVERVKNAYNGILPSRRILCFSERTWQRLKSLDILHDAIPHPRDRVGLPMHVKVVRRRFSSGRDARSTGWVYCGSHNFSAAAWGRQISNPYGKKADGPRKGSACLDSGLHICNYEIGIVFTFPPTENNDSPRVKSTNLDDIVLPFVVPAPKYGSRDKPATMQAMREAMAELNEQQSEKHAEEEMVEKILEEEEEMETINYAAEEQEEEKAYAEMLWSQVDSSLSC</sequence>
<reference evidence="1 2" key="1">
    <citation type="journal article" date="2022" name="DNA Res.">
        <title>Chromosomal-level genome assembly of the orchid tree Bauhinia variegata (Leguminosae; Cercidoideae) supports the allotetraploid origin hypothesis of Bauhinia.</title>
        <authorList>
            <person name="Zhong Y."/>
            <person name="Chen Y."/>
            <person name="Zheng D."/>
            <person name="Pang J."/>
            <person name="Liu Y."/>
            <person name="Luo S."/>
            <person name="Meng S."/>
            <person name="Qian L."/>
            <person name="Wei D."/>
            <person name="Dai S."/>
            <person name="Zhou R."/>
        </authorList>
    </citation>
    <scope>NUCLEOTIDE SEQUENCE [LARGE SCALE GENOMIC DNA]</scope>
    <source>
        <strain evidence="1">BV-YZ2020</strain>
    </source>
</reference>
<organism evidence="1 2">
    <name type="scientific">Bauhinia variegata</name>
    <name type="common">Purple orchid tree</name>
    <name type="synonym">Phanera variegata</name>
    <dbReference type="NCBI Taxonomy" id="167791"/>
    <lineage>
        <taxon>Eukaryota</taxon>
        <taxon>Viridiplantae</taxon>
        <taxon>Streptophyta</taxon>
        <taxon>Embryophyta</taxon>
        <taxon>Tracheophyta</taxon>
        <taxon>Spermatophyta</taxon>
        <taxon>Magnoliopsida</taxon>
        <taxon>eudicotyledons</taxon>
        <taxon>Gunneridae</taxon>
        <taxon>Pentapetalae</taxon>
        <taxon>rosids</taxon>
        <taxon>fabids</taxon>
        <taxon>Fabales</taxon>
        <taxon>Fabaceae</taxon>
        <taxon>Cercidoideae</taxon>
        <taxon>Cercideae</taxon>
        <taxon>Bauhiniinae</taxon>
        <taxon>Bauhinia</taxon>
    </lineage>
</organism>
<protein>
    <submittedName>
        <fullName evidence="1">Uncharacterized protein</fullName>
    </submittedName>
</protein>
<evidence type="ECO:0000313" key="2">
    <source>
        <dbReference type="Proteomes" id="UP000828941"/>
    </source>
</evidence>
<name>A0ACB9P405_BAUVA</name>
<dbReference type="Proteomes" id="UP000828941">
    <property type="component" value="Chromosome 5"/>
</dbReference>
<gene>
    <name evidence="1" type="ORF">L6164_010864</name>
</gene>
<accession>A0ACB9P405</accession>
<dbReference type="EMBL" id="CM039430">
    <property type="protein sequence ID" value="KAI4343525.1"/>
    <property type="molecule type" value="Genomic_DNA"/>
</dbReference>
<evidence type="ECO:0000313" key="1">
    <source>
        <dbReference type="EMBL" id="KAI4343525.1"/>
    </source>
</evidence>
<proteinExistence type="predicted"/>